<dbReference type="Proteomes" id="UP001152531">
    <property type="component" value="Unassembled WGS sequence"/>
</dbReference>
<organism evidence="1 2">
    <name type="scientific">[Candida] jaroonii</name>
    <dbReference type="NCBI Taxonomy" id="467808"/>
    <lineage>
        <taxon>Eukaryota</taxon>
        <taxon>Fungi</taxon>
        <taxon>Dikarya</taxon>
        <taxon>Ascomycota</taxon>
        <taxon>Saccharomycotina</taxon>
        <taxon>Pichiomycetes</taxon>
        <taxon>Debaryomycetaceae</taxon>
        <taxon>Yamadazyma</taxon>
    </lineage>
</organism>
<keyword evidence="2" id="KW-1185">Reference proteome</keyword>
<proteinExistence type="predicted"/>
<dbReference type="EMBL" id="CALSDN010000010">
    <property type="protein sequence ID" value="CAH6722543.1"/>
    <property type="molecule type" value="Genomic_DNA"/>
</dbReference>
<reference evidence="1" key="1">
    <citation type="submission" date="2022-06" db="EMBL/GenBank/DDBJ databases">
        <authorList>
            <person name="Legras J.-L."/>
            <person name="Devillers H."/>
            <person name="Grondin C."/>
        </authorList>
    </citation>
    <scope>NUCLEOTIDE SEQUENCE</scope>
    <source>
        <strain evidence="1">CLIB 1444</strain>
    </source>
</reference>
<comment type="caution">
    <text evidence="1">The sequence shown here is derived from an EMBL/GenBank/DDBJ whole genome shotgun (WGS) entry which is preliminary data.</text>
</comment>
<protein>
    <submittedName>
        <fullName evidence="1">Uncharacterized protein</fullName>
    </submittedName>
</protein>
<evidence type="ECO:0000313" key="1">
    <source>
        <dbReference type="EMBL" id="CAH6722543.1"/>
    </source>
</evidence>
<evidence type="ECO:0000313" key="2">
    <source>
        <dbReference type="Proteomes" id="UP001152531"/>
    </source>
</evidence>
<name>A0ACA9YCH4_9ASCO</name>
<sequence>MDKKKILKSCTRCRKHKTKCDASKRHPLPCSHCSKRDLECSLDIVNAVPNRIDSQIIESLNDEVNSLKLTVDNLITKKNKLINTIIMKNPSISEIQKCIEYPIDEYDEINDNDNDNNDDDFTITYNNKTISISLNDSEMYFMNYKNNYHHFLPIFPDNFFELPINEIFKESELLFWCIILTSSINLNNKLYKRLSKYVKQKVVDTCWFKTPRSVYVLSSLLILTTWPIINNNNRKINDDLSIKYLSLMKNLSLQLGLHRLEFINEFSHKTNLIISKESDLNNLIRERIYKFITINLNYWLINLGLLYLNFNGNQEDYIINKSNNFNFSTLENDDKYINSLLKISLIQQRLNENLNDSDITTKSINLNMFEVILSDFKKNIATINFDEKTDSITNKDFINLSIEFSKVQLFSYSFDKQLNLNLNDYKKNIYKTLNSCFLIVSILQKVNFKLININSLPVHYKFMIEFVSLILLRIYYSPLLNIEDYEKIKTNFSQLYQILKTNIDANYKIIKIIEKFNTLFSKNLLSLMNFNKNYYLINKFNNYQNSNIIYEIIWLIYIFENNKSDDTNLNWQQIGLKDENLINYLDNLDILAF</sequence>
<accession>A0ACA9YCH4</accession>
<gene>
    <name evidence="1" type="ORF">CLIB1444_10S00826</name>
</gene>